<dbReference type="EMBL" id="BAAAQM010000055">
    <property type="protein sequence ID" value="GAA1995525.1"/>
    <property type="molecule type" value="Genomic_DNA"/>
</dbReference>
<feature type="region of interest" description="Disordered" evidence="1">
    <location>
        <begin position="27"/>
        <end position="68"/>
    </location>
</feature>
<dbReference type="Proteomes" id="UP001499854">
    <property type="component" value="Unassembled WGS sequence"/>
</dbReference>
<dbReference type="RefSeq" id="WP_344661500.1">
    <property type="nucleotide sequence ID" value="NZ_BAAAQM010000055.1"/>
</dbReference>
<evidence type="ECO:0000313" key="4">
    <source>
        <dbReference type="Proteomes" id="UP001499854"/>
    </source>
</evidence>
<dbReference type="PROSITE" id="PS51257">
    <property type="entry name" value="PROKAR_LIPOPROTEIN"/>
    <property type="match status" value="1"/>
</dbReference>
<organism evidence="3 4">
    <name type="scientific">Catenulispora subtropica</name>
    <dbReference type="NCBI Taxonomy" id="450798"/>
    <lineage>
        <taxon>Bacteria</taxon>
        <taxon>Bacillati</taxon>
        <taxon>Actinomycetota</taxon>
        <taxon>Actinomycetes</taxon>
        <taxon>Catenulisporales</taxon>
        <taxon>Catenulisporaceae</taxon>
        <taxon>Catenulispora</taxon>
    </lineage>
</organism>
<evidence type="ECO:0000256" key="1">
    <source>
        <dbReference type="SAM" id="MobiDB-lite"/>
    </source>
</evidence>
<protein>
    <recommendedName>
        <fullName evidence="5">Lipoprotein</fullName>
    </recommendedName>
</protein>
<accession>A0ABN2SZR2</accession>
<feature type="signal peptide" evidence="2">
    <location>
        <begin position="1"/>
        <end position="32"/>
    </location>
</feature>
<reference evidence="3 4" key="1">
    <citation type="journal article" date="2019" name="Int. J. Syst. Evol. Microbiol.">
        <title>The Global Catalogue of Microorganisms (GCM) 10K type strain sequencing project: providing services to taxonomists for standard genome sequencing and annotation.</title>
        <authorList>
            <consortium name="The Broad Institute Genomics Platform"/>
            <consortium name="The Broad Institute Genome Sequencing Center for Infectious Disease"/>
            <person name="Wu L."/>
            <person name="Ma J."/>
        </authorList>
    </citation>
    <scope>NUCLEOTIDE SEQUENCE [LARGE SCALE GENOMIC DNA]</scope>
    <source>
        <strain evidence="3 4">JCM 16013</strain>
    </source>
</reference>
<evidence type="ECO:0000256" key="2">
    <source>
        <dbReference type="SAM" id="SignalP"/>
    </source>
</evidence>
<gene>
    <name evidence="3" type="ORF">GCM10009838_70440</name>
</gene>
<feature type="compositionally biased region" description="Low complexity" evidence="1">
    <location>
        <begin position="48"/>
        <end position="61"/>
    </location>
</feature>
<sequence length="324" mass="32747">MPMAMRRSTSWGIATLLTAAGLAAGCSGGGSAKAGSTGNQGTVATGGPASSAPAPTTSTSTAPPPLSVDDFKKRLVDINGVLAPDFTAVGKAKGGKDISAALDKLADDANSQLQQIPDNPPRNVASASGELSDALKDLGSAASDEKGDAGSKVCAGGSAAAALSRSDGAGKVRTAAQHLAAADPAYADVLTFLPAPIQDQKRQLASGTVLRKGSGPGKLTIHTADEDAVVTLTRVGSKTPVASVYVRASSTTDLHNVPGATLEAYISYGTDWDNTAKAFTRDCAFSKADSTFDFSDSDWELTLYKVANGNLTEIPVDPNNAPPP</sequence>
<comment type="caution">
    <text evidence="3">The sequence shown here is derived from an EMBL/GenBank/DDBJ whole genome shotgun (WGS) entry which is preliminary data.</text>
</comment>
<proteinExistence type="predicted"/>
<evidence type="ECO:0000313" key="3">
    <source>
        <dbReference type="EMBL" id="GAA1995525.1"/>
    </source>
</evidence>
<keyword evidence="4" id="KW-1185">Reference proteome</keyword>
<evidence type="ECO:0008006" key="5">
    <source>
        <dbReference type="Google" id="ProtNLM"/>
    </source>
</evidence>
<feature type="chain" id="PRO_5045667738" description="Lipoprotein" evidence="2">
    <location>
        <begin position="33"/>
        <end position="324"/>
    </location>
</feature>
<keyword evidence="2" id="KW-0732">Signal</keyword>
<name>A0ABN2SZR2_9ACTN</name>